<protein>
    <submittedName>
        <fullName evidence="1">DUF1499 domain-containing protein</fullName>
    </submittedName>
</protein>
<evidence type="ECO:0000313" key="1">
    <source>
        <dbReference type="EMBL" id="MBK7425403.1"/>
    </source>
</evidence>
<reference evidence="1" key="1">
    <citation type="submission" date="2020-10" db="EMBL/GenBank/DDBJ databases">
        <title>Connecting structure to function with the recovery of over 1000 high-quality activated sludge metagenome-assembled genomes encoding full-length rRNA genes using long-read sequencing.</title>
        <authorList>
            <person name="Singleton C.M."/>
            <person name="Petriglieri F."/>
            <person name="Kristensen J.M."/>
            <person name="Kirkegaard R.H."/>
            <person name="Michaelsen T.Y."/>
            <person name="Andersen M.H."/>
            <person name="Karst S.M."/>
            <person name="Dueholm M.S."/>
            <person name="Nielsen P.H."/>
            <person name="Albertsen M."/>
        </authorList>
    </citation>
    <scope>NUCLEOTIDE SEQUENCE</scope>
    <source>
        <strain evidence="1">EsbW_18-Q3-R4-48_MAXAC.044</strain>
    </source>
</reference>
<proteinExistence type="predicted"/>
<dbReference type="AlphaFoldDB" id="A0A9D7IAP4"/>
<accession>A0A9D7IAP4</accession>
<organism evidence="1 2">
    <name type="scientific">Candidatus Propionivibrio dominans</name>
    <dbReference type="NCBI Taxonomy" id="2954373"/>
    <lineage>
        <taxon>Bacteria</taxon>
        <taxon>Pseudomonadati</taxon>
        <taxon>Pseudomonadota</taxon>
        <taxon>Betaproteobacteria</taxon>
        <taxon>Rhodocyclales</taxon>
        <taxon>Rhodocyclaceae</taxon>
        <taxon>Propionivibrio</taxon>
    </lineage>
</organism>
<dbReference type="InterPro" id="IPR010865">
    <property type="entry name" value="DUF1499"/>
</dbReference>
<comment type="caution">
    <text evidence="1">The sequence shown here is derived from an EMBL/GenBank/DDBJ whole genome shotgun (WGS) entry which is preliminary data.</text>
</comment>
<dbReference type="Proteomes" id="UP000886602">
    <property type="component" value="Unassembled WGS sequence"/>
</dbReference>
<dbReference type="PANTHER" id="PTHR34801:SF6">
    <property type="entry name" value="SLL1620 PROTEIN"/>
    <property type="match status" value="1"/>
</dbReference>
<dbReference type="PIRSF" id="PIRSF026426">
    <property type="entry name" value="DUF1499"/>
    <property type="match status" value="1"/>
</dbReference>
<sequence length="130" mass="13917">MPPANTGQNGSRLAPCPASPNCVSSLASAESQRVAALRYSGDAAQAQSRLLGVLNGMERVRIVRVEAAYIHAEFRSALLGFVDDVEFLFDPPGAIQMRSASRLGYSDFGVNRERVAAIRARFAAMTEANS</sequence>
<evidence type="ECO:0000313" key="2">
    <source>
        <dbReference type="Proteomes" id="UP000886602"/>
    </source>
</evidence>
<name>A0A9D7IAP4_9RHOO</name>
<dbReference type="Pfam" id="PF07386">
    <property type="entry name" value="DUF1499"/>
    <property type="match status" value="1"/>
</dbReference>
<dbReference type="PANTHER" id="PTHR34801">
    <property type="entry name" value="EXPRESSED PROTEIN"/>
    <property type="match status" value="1"/>
</dbReference>
<dbReference type="EMBL" id="JADJNC010000067">
    <property type="protein sequence ID" value="MBK7425403.1"/>
    <property type="molecule type" value="Genomic_DNA"/>
</dbReference>
<gene>
    <name evidence="1" type="ORF">IPJ48_21255</name>
</gene>